<dbReference type="OrthoDB" id="9950135at2"/>
<dbReference type="AlphaFoldDB" id="A0A2U4EXM5"/>
<proteinExistence type="predicted"/>
<organism evidence="1 2">
    <name type="scientific">Brachyspira hampsonii 30446</name>
    <dbReference type="NCBI Taxonomy" id="1289135"/>
    <lineage>
        <taxon>Bacteria</taxon>
        <taxon>Pseudomonadati</taxon>
        <taxon>Spirochaetota</taxon>
        <taxon>Spirochaetia</taxon>
        <taxon>Brachyspirales</taxon>
        <taxon>Brachyspiraceae</taxon>
        <taxon>Brachyspira</taxon>
    </lineage>
</organism>
<evidence type="ECO:0000313" key="2">
    <source>
        <dbReference type="Proteomes" id="UP000011663"/>
    </source>
</evidence>
<dbReference type="Proteomes" id="UP000011663">
    <property type="component" value="Unassembled WGS sequence"/>
</dbReference>
<sequence>MNKKELYYDFNKEVVSEYIKLFYTFGNNGDFNKKNVEEWKKGFEIIKDKYLNEELALCDFLQIINLVYKLLFYHFYDPNFYDNYSYLLPALIDIKKYKENKKEKIDVNIYELLVYICRSRYDDPIITVKLLCESLENYPDNKYILSMSLDSFINEEKAVNIIESSNYDDIDKIGLVYHIIFYYYRKDKDKYNSKIKEYCNFLIETIKPYKYYHFYLSKYCNEEEIRWHIYHWKYENYLLTTANLEEYERLYSSLFCNDEEEQIKKYEKIIKGSTLDEEEFTNAILSLSSLYLRKNRYDDAYMLLIKYYDNKEINISYNFSYRILFGKSIYKSKGENDISGRDACHWYNSAIERINYCRDKKYAIKTMINTIWEVNEMEKKGHAPLGYSKLLLKNLYYSHWYDICFQYFGYKLSYEIGDYNTCINIISDFKNSDIYKKILLRKEDKFELNFTKYMINSIHNLNTDNINELNKIFEEEDFSVYKNILIDLINKRAETELLNYDIEILNKEVLIELYRIMSILRKDIIIRELFDFVESAEDCLNEVNKWKNTKLEKVNYFEKEYTLCYHYRSYQINKKMPDNYIAVSQIRNTLTHRINENKGIENFIKHKKDALNFIDLHFQSIVKCLFDIIINHNILSLEHFRSDEFLGK</sequence>
<accession>A0A2U4EXM5</accession>
<protein>
    <submittedName>
        <fullName evidence="1">Uncharacterized protein</fullName>
    </submittedName>
</protein>
<reference evidence="1 2" key="1">
    <citation type="submission" date="2012-07" db="EMBL/GenBank/DDBJ databases">
        <title>Genome sequence of Brachyspira sp. 30446, isolated from a pig with mucohaemorrhagic colitis.</title>
        <authorList>
            <person name="Rubin J.E."/>
            <person name="Fernando C."/>
            <person name="Harding J.C.S."/>
            <person name="Hill J.E."/>
        </authorList>
    </citation>
    <scope>NUCLEOTIDE SEQUENCE [LARGE SCALE GENOMIC DNA]</scope>
    <source>
        <strain evidence="1 2">30446</strain>
    </source>
</reference>
<dbReference type="EMBL" id="ALNZ01000009">
    <property type="protein sequence ID" value="EKV58025.1"/>
    <property type="molecule type" value="Genomic_DNA"/>
</dbReference>
<gene>
    <name evidence="1" type="ORF">A966_01858</name>
</gene>
<dbReference type="RefSeq" id="WP_008721752.1">
    <property type="nucleotide sequence ID" value="NZ_JH994110.1"/>
</dbReference>
<evidence type="ECO:0000313" key="1">
    <source>
        <dbReference type="EMBL" id="EKV58025.1"/>
    </source>
</evidence>
<name>A0A2U4EXM5_9SPIR</name>
<comment type="caution">
    <text evidence="1">The sequence shown here is derived from an EMBL/GenBank/DDBJ whole genome shotgun (WGS) entry which is preliminary data.</text>
</comment>
<dbReference type="GeneID" id="66486837"/>